<keyword evidence="1" id="KW-0808">Transferase</keyword>
<dbReference type="PANTHER" id="PTHR43300:SF4">
    <property type="entry name" value="ACYL-[ACYL-CARRIER-PROTEIN]--UDP-N-ACETYLGLUCOSAMINE O-ACYLTRANSFERASE"/>
    <property type="match status" value="1"/>
</dbReference>
<organism evidence="1 2">
    <name type="scientific">Sporomusa termitida</name>
    <dbReference type="NCBI Taxonomy" id="2377"/>
    <lineage>
        <taxon>Bacteria</taxon>
        <taxon>Bacillati</taxon>
        <taxon>Bacillota</taxon>
        <taxon>Negativicutes</taxon>
        <taxon>Selenomonadales</taxon>
        <taxon>Sporomusaceae</taxon>
        <taxon>Sporomusa</taxon>
    </lineage>
</organism>
<dbReference type="Proteomes" id="UP000320776">
    <property type="component" value="Chromosome"/>
</dbReference>
<evidence type="ECO:0000313" key="1">
    <source>
        <dbReference type="EMBL" id="QDR82795.1"/>
    </source>
</evidence>
<keyword evidence="1" id="KW-0012">Acyltransferase</keyword>
<dbReference type="CDD" id="cd03358">
    <property type="entry name" value="LbH_WxcM_N_like"/>
    <property type="match status" value="1"/>
</dbReference>
<dbReference type="InterPro" id="IPR011004">
    <property type="entry name" value="Trimer_LpxA-like_sf"/>
</dbReference>
<keyword evidence="2" id="KW-1185">Reference proteome</keyword>
<reference evidence="1 2" key="1">
    <citation type="submission" date="2019-02" db="EMBL/GenBank/DDBJ databases">
        <title>Closed genome of Sporomusa termitida DSM 4440.</title>
        <authorList>
            <person name="Poehlein A."/>
            <person name="Daniel R."/>
        </authorList>
    </citation>
    <scope>NUCLEOTIDE SEQUENCE [LARGE SCALE GENOMIC DNA]</scope>
    <source>
        <strain evidence="1 2">DSM 4440</strain>
    </source>
</reference>
<dbReference type="Pfam" id="PF14602">
    <property type="entry name" value="Hexapep_2"/>
    <property type="match status" value="1"/>
</dbReference>
<accession>A0A517DZK9</accession>
<dbReference type="EMBL" id="CP036259">
    <property type="protein sequence ID" value="QDR82795.1"/>
    <property type="molecule type" value="Genomic_DNA"/>
</dbReference>
<dbReference type="Pfam" id="PF00132">
    <property type="entry name" value="Hexapep"/>
    <property type="match status" value="2"/>
</dbReference>
<protein>
    <submittedName>
        <fullName evidence="1">dTDP-3-amino-3,6-dideoxy-alpha-D-galactopyranose 3-N-acetyltransferase</fullName>
        <ecNumber evidence="1">2.3.1.197</ecNumber>
    </submittedName>
</protein>
<proteinExistence type="predicted"/>
<dbReference type="Gene3D" id="2.160.10.10">
    <property type="entry name" value="Hexapeptide repeat proteins"/>
    <property type="match status" value="1"/>
</dbReference>
<evidence type="ECO:0000313" key="2">
    <source>
        <dbReference type="Proteomes" id="UP000320776"/>
    </source>
</evidence>
<dbReference type="RefSeq" id="WP_144352145.1">
    <property type="nucleotide sequence ID" value="NZ_CP036259.1"/>
</dbReference>
<dbReference type="SUPFAM" id="SSF51161">
    <property type="entry name" value="Trimeric LpxA-like enzymes"/>
    <property type="match status" value="1"/>
</dbReference>
<dbReference type="InterPro" id="IPR050179">
    <property type="entry name" value="Trans_hexapeptide_repeat"/>
</dbReference>
<name>A0A517DZK9_9FIRM</name>
<dbReference type="AlphaFoldDB" id="A0A517DZK9"/>
<gene>
    <name evidence="1" type="primary">fdtC</name>
    <name evidence="1" type="ORF">SPTER_42260</name>
</gene>
<dbReference type="GO" id="GO:0016746">
    <property type="term" value="F:acyltransferase activity"/>
    <property type="evidence" value="ECO:0007669"/>
    <property type="project" value="UniProtKB-KW"/>
</dbReference>
<dbReference type="OrthoDB" id="9801697at2"/>
<dbReference type="KEGG" id="sted:SPTER_42260"/>
<dbReference type="InterPro" id="IPR001451">
    <property type="entry name" value="Hexapep"/>
</dbReference>
<dbReference type="PANTHER" id="PTHR43300">
    <property type="entry name" value="ACETYLTRANSFERASE"/>
    <property type="match status" value="1"/>
</dbReference>
<sequence>MPFFKHKQAIVDSENIGDGTRIWEFVHVLPKAVIGRNCNICAYVFIENDVFIGDNVTVKCGVYIWDGVRIKDNVFLGPNVTFTNDIRPRTKQYPLHFEKTLLEEGSTIGANVTIVAGNTIGRYAMVGAGSVVTKHIPNNTLWYGNPAIFKAYICNCGQKLDAALTCSRCNKAYLLNGNNFIEENTEGQE</sequence>
<dbReference type="EC" id="2.3.1.197" evidence="1"/>